<feature type="transmembrane region" description="Helical" evidence="10">
    <location>
        <begin position="264"/>
        <end position="283"/>
    </location>
</feature>
<keyword evidence="3" id="KW-0589">Pheromone response</keyword>
<evidence type="ECO:0000256" key="8">
    <source>
        <dbReference type="ARBA" id="ARBA00023170"/>
    </source>
</evidence>
<keyword evidence="6" id="KW-0297">G-protein coupled receptor</keyword>
<keyword evidence="4 10" id="KW-0812">Transmembrane</keyword>
<dbReference type="InterPro" id="IPR001499">
    <property type="entry name" value="GPCR_STE3"/>
</dbReference>
<evidence type="ECO:0000256" key="5">
    <source>
        <dbReference type="ARBA" id="ARBA00022989"/>
    </source>
</evidence>
<sequence length="287" mass="30432">VFSIFALLTFFLACVPLYWQFEVWNVGAIWHISLVALSCLNQYFNSVIWAGDAANVAPAFCEISIRLTMAVSIGLPAASLVINRRLLRIVSAPVVASVSKVEKRRAALVDSAICGIPMVPYILLQLVAQAPYQRFDILQGAGCRASLRDSAAASFLAYAPPLVLGCTAIVYALLSMRVALIEGDDLVKIFAPYRRLDAARYARLTGLTLATLCLSVPATAVSIKAVPVQARLAALSPTSGVGEIARAAWAADGTVHAAVELGRWLGPASALLVFVSLGLGKAATAQY</sequence>
<evidence type="ECO:0000313" key="11">
    <source>
        <dbReference type="EMBL" id="KAJ7202574.1"/>
    </source>
</evidence>
<evidence type="ECO:0000256" key="2">
    <source>
        <dbReference type="ARBA" id="ARBA00011085"/>
    </source>
</evidence>
<dbReference type="PANTHER" id="PTHR28097:SF1">
    <property type="entry name" value="PHEROMONE A FACTOR RECEPTOR"/>
    <property type="match status" value="1"/>
</dbReference>
<feature type="non-terminal residue" evidence="11">
    <location>
        <position position="1"/>
    </location>
</feature>
<comment type="caution">
    <text evidence="11">The sequence shown here is derived from an EMBL/GenBank/DDBJ whole genome shotgun (WGS) entry which is preliminary data.</text>
</comment>
<evidence type="ECO:0000313" key="12">
    <source>
        <dbReference type="Proteomes" id="UP001219525"/>
    </source>
</evidence>
<comment type="subcellular location">
    <subcellularLocation>
        <location evidence="1">Membrane</location>
        <topology evidence="1">Multi-pass membrane protein</topology>
    </subcellularLocation>
</comment>
<keyword evidence="8 11" id="KW-0675">Receptor</keyword>
<feature type="transmembrane region" description="Helical" evidence="10">
    <location>
        <begin position="155"/>
        <end position="180"/>
    </location>
</feature>
<dbReference type="GO" id="GO:0000750">
    <property type="term" value="P:pheromone-dependent signal transduction involved in conjugation with cellular fusion"/>
    <property type="evidence" value="ECO:0007669"/>
    <property type="project" value="TreeGrafter"/>
</dbReference>
<protein>
    <submittedName>
        <fullName evidence="11">Fungal pheromone STE3G-protein-coupled receptor</fullName>
    </submittedName>
</protein>
<keyword evidence="5 10" id="KW-1133">Transmembrane helix</keyword>
<feature type="transmembrane region" description="Helical" evidence="10">
    <location>
        <begin position="6"/>
        <end position="21"/>
    </location>
</feature>
<dbReference type="PANTHER" id="PTHR28097">
    <property type="entry name" value="PHEROMONE A FACTOR RECEPTOR"/>
    <property type="match status" value="1"/>
</dbReference>
<name>A0AAD6Y6W8_9AGAR</name>
<gene>
    <name evidence="11" type="ORF">GGX14DRAFT_301266</name>
</gene>
<dbReference type="GO" id="GO:0004932">
    <property type="term" value="F:mating-type factor pheromone receptor activity"/>
    <property type="evidence" value="ECO:0007669"/>
    <property type="project" value="InterPro"/>
</dbReference>
<feature type="transmembrane region" description="Helical" evidence="10">
    <location>
        <begin position="63"/>
        <end position="82"/>
    </location>
</feature>
<keyword evidence="7 10" id="KW-0472">Membrane</keyword>
<evidence type="ECO:0000256" key="1">
    <source>
        <dbReference type="ARBA" id="ARBA00004141"/>
    </source>
</evidence>
<dbReference type="EMBL" id="JARJCW010000054">
    <property type="protein sequence ID" value="KAJ7202574.1"/>
    <property type="molecule type" value="Genomic_DNA"/>
</dbReference>
<dbReference type="AlphaFoldDB" id="A0AAD6Y6W8"/>
<evidence type="ECO:0000256" key="7">
    <source>
        <dbReference type="ARBA" id="ARBA00023136"/>
    </source>
</evidence>
<proteinExistence type="inferred from homology"/>
<evidence type="ECO:0000256" key="4">
    <source>
        <dbReference type="ARBA" id="ARBA00022692"/>
    </source>
</evidence>
<evidence type="ECO:0000256" key="6">
    <source>
        <dbReference type="ARBA" id="ARBA00023040"/>
    </source>
</evidence>
<evidence type="ECO:0000256" key="3">
    <source>
        <dbReference type="ARBA" id="ARBA00022507"/>
    </source>
</evidence>
<evidence type="ECO:0000256" key="10">
    <source>
        <dbReference type="SAM" id="Phobius"/>
    </source>
</evidence>
<dbReference type="Proteomes" id="UP001219525">
    <property type="component" value="Unassembled WGS sequence"/>
</dbReference>
<comment type="similarity">
    <text evidence="2">Belongs to the G-protein coupled receptor 4 family.</text>
</comment>
<feature type="non-terminal residue" evidence="11">
    <location>
        <position position="287"/>
    </location>
</feature>
<dbReference type="Pfam" id="PF02076">
    <property type="entry name" value="STE3"/>
    <property type="match status" value="1"/>
</dbReference>
<feature type="transmembrane region" description="Helical" evidence="10">
    <location>
        <begin position="201"/>
        <end position="223"/>
    </location>
</feature>
<accession>A0AAD6Y6W8</accession>
<feature type="transmembrane region" description="Helical" evidence="10">
    <location>
        <begin position="28"/>
        <end position="51"/>
    </location>
</feature>
<reference evidence="11" key="1">
    <citation type="submission" date="2023-03" db="EMBL/GenBank/DDBJ databases">
        <title>Massive genome expansion in bonnet fungi (Mycena s.s.) driven by repeated elements and novel gene families across ecological guilds.</title>
        <authorList>
            <consortium name="Lawrence Berkeley National Laboratory"/>
            <person name="Harder C.B."/>
            <person name="Miyauchi S."/>
            <person name="Viragh M."/>
            <person name="Kuo A."/>
            <person name="Thoen E."/>
            <person name="Andreopoulos B."/>
            <person name="Lu D."/>
            <person name="Skrede I."/>
            <person name="Drula E."/>
            <person name="Henrissat B."/>
            <person name="Morin E."/>
            <person name="Kohler A."/>
            <person name="Barry K."/>
            <person name="LaButti K."/>
            <person name="Morin E."/>
            <person name="Salamov A."/>
            <person name="Lipzen A."/>
            <person name="Mereny Z."/>
            <person name="Hegedus B."/>
            <person name="Baldrian P."/>
            <person name="Stursova M."/>
            <person name="Weitz H."/>
            <person name="Taylor A."/>
            <person name="Grigoriev I.V."/>
            <person name="Nagy L.G."/>
            <person name="Martin F."/>
            <person name="Kauserud H."/>
        </authorList>
    </citation>
    <scope>NUCLEOTIDE SEQUENCE</scope>
    <source>
        <strain evidence="11">9144</strain>
    </source>
</reference>
<dbReference type="GO" id="GO:0005886">
    <property type="term" value="C:plasma membrane"/>
    <property type="evidence" value="ECO:0007669"/>
    <property type="project" value="TreeGrafter"/>
</dbReference>
<evidence type="ECO:0000256" key="9">
    <source>
        <dbReference type="ARBA" id="ARBA00023224"/>
    </source>
</evidence>
<dbReference type="PRINTS" id="PR00899">
    <property type="entry name" value="GPCRSTE3"/>
</dbReference>
<organism evidence="11 12">
    <name type="scientific">Mycena pura</name>
    <dbReference type="NCBI Taxonomy" id="153505"/>
    <lineage>
        <taxon>Eukaryota</taxon>
        <taxon>Fungi</taxon>
        <taxon>Dikarya</taxon>
        <taxon>Basidiomycota</taxon>
        <taxon>Agaricomycotina</taxon>
        <taxon>Agaricomycetes</taxon>
        <taxon>Agaricomycetidae</taxon>
        <taxon>Agaricales</taxon>
        <taxon>Marasmiineae</taxon>
        <taxon>Mycenaceae</taxon>
        <taxon>Mycena</taxon>
    </lineage>
</organism>
<keyword evidence="9" id="KW-0807">Transducer</keyword>
<keyword evidence="12" id="KW-1185">Reference proteome</keyword>
<feature type="transmembrane region" description="Helical" evidence="10">
    <location>
        <begin position="107"/>
        <end position="128"/>
    </location>
</feature>